<proteinExistence type="predicted"/>
<evidence type="ECO:0000313" key="5">
    <source>
        <dbReference type="Proteomes" id="UP001302429"/>
    </source>
</evidence>
<dbReference type="NCBIfam" id="TIGR01643">
    <property type="entry name" value="YD_repeat_2x"/>
    <property type="match status" value="1"/>
</dbReference>
<feature type="chain" id="PRO_5041711062" evidence="2">
    <location>
        <begin position="30"/>
        <end position="891"/>
    </location>
</feature>
<gene>
    <name evidence="4" type="ORF">RB602_02215</name>
</gene>
<dbReference type="Pfam" id="PF25023">
    <property type="entry name" value="TEN_YD-shell"/>
    <property type="match status" value="2"/>
</dbReference>
<keyword evidence="5" id="KW-1185">Reference proteome</keyword>
<dbReference type="PANTHER" id="PTHR32305:SF15">
    <property type="entry name" value="PROTEIN RHSA-RELATED"/>
    <property type="match status" value="1"/>
</dbReference>
<feature type="signal peptide" evidence="2">
    <location>
        <begin position="1"/>
        <end position="29"/>
    </location>
</feature>
<evidence type="ECO:0000256" key="2">
    <source>
        <dbReference type="SAM" id="SignalP"/>
    </source>
</evidence>
<dbReference type="PANTHER" id="PTHR32305">
    <property type="match status" value="1"/>
</dbReference>
<keyword evidence="1" id="KW-0677">Repeat</keyword>
<dbReference type="Gene3D" id="2.180.10.10">
    <property type="entry name" value="RHS repeat-associated core"/>
    <property type="match status" value="3"/>
</dbReference>
<dbReference type="EMBL" id="CP136594">
    <property type="protein sequence ID" value="WOE75550.1"/>
    <property type="molecule type" value="Genomic_DNA"/>
</dbReference>
<sequence>MSKGLMHRNSLLQLLAALLLLVLPSVASAQSYTSHVRYDDLGREVGTISPDPDSGGTLPRLATRTTYDGRGNVIRVETGTITSVPAANVLPAAWSGFTMHNQVDTQYDIMNRKTRETMRGSNNAVYGVTDYSYDNVGRLECTAVRMRFTSLPSNACTPSAGGVDGPDRITRHIYDAAGQLLQLRKAVGTPLEQAYATYDYTGNGLQRTIIDANGNRARLEYDGFDRLKRWRFPGKAKPLNYNDATPTTAFNSAGAVSPGDYEQYGYDVHGNRTSMRKRDGRVITYQYDTLNRMIAKIIPNGSGLAATHTRNVYYGYDLRGLQTYARFDSHGGGDGIQTSYDGFGRVASSNNTMGGWNKTLSYQYDSNSNRTRITHPDGTYFNTSYDQLDRQFDVRENGSARISAYRYHVRGQFAYNYRHSGLYDYYNYDAAGRASRLRFFKPGGTDYVDFTFGFNPAGQIKSRTTSNDNYANTAHYDVDRNYAVNGLNQYTSAGTASFTHDANGNLTADGSVSFTYDVENRLVQAMGAKQATLTYDPMGRLWQVDGTAAGGTITRFLYDGDALVSEYDSLGNVIERYVHGVGADVPTQWYEGSAVNSSTRRHLFANWQGSIALISDATGNTVNINAYDAYGIANETNIGRFQYTGQIAIPELGLYHYKARVYSPTLGRFLQTDPIGYEDQVNLYAYVGNDPVNMVDPMGMYECNNRKDCSTARRGVEEITQARDNMRTQARRAGRNLKRKMAFDKAADQMDTVLETLGTENDGNRLTIRTGSLPKNNFGNFNPNDNSITIDTTQAISSNKSSGIGHTLAHEASHARDHRLGSGQNWWRREARALAIGIHVDIGNQTRSHLYRPGLRGKGIRNNIRENLRKRCQGRMGGMTNCSALSRRYVP</sequence>
<protein>
    <submittedName>
        <fullName evidence="4">RHS repeat-associated core domain-containing protein</fullName>
    </submittedName>
</protein>
<dbReference type="AlphaFoldDB" id="A0AA97FAK6"/>
<keyword evidence="2" id="KW-0732">Signal</keyword>
<dbReference type="KEGG" id="acoa:RB602_02215"/>
<dbReference type="InterPro" id="IPR006530">
    <property type="entry name" value="YD"/>
</dbReference>
<dbReference type="InterPro" id="IPR050708">
    <property type="entry name" value="T6SS_VgrG/RHS"/>
</dbReference>
<organism evidence="4 5">
    <name type="scientific">Alterisphingorhabdus coralli</name>
    <dbReference type="NCBI Taxonomy" id="3071408"/>
    <lineage>
        <taxon>Bacteria</taxon>
        <taxon>Pseudomonadati</taxon>
        <taxon>Pseudomonadota</taxon>
        <taxon>Alphaproteobacteria</taxon>
        <taxon>Sphingomonadales</taxon>
        <taxon>Sphingomonadaceae</taxon>
        <taxon>Alterisphingorhabdus (ex Yan et al. 2024)</taxon>
    </lineage>
</organism>
<feature type="domain" description="Teneurin-like YD-shell" evidence="3">
    <location>
        <begin position="426"/>
        <end position="692"/>
    </location>
</feature>
<feature type="domain" description="Teneurin-like YD-shell" evidence="3">
    <location>
        <begin position="106"/>
        <end position="296"/>
    </location>
</feature>
<reference evidence="4 5" key="1">
    <citation type="submission" date="2023-10" db="EMBL/GenBank/DDBJ databases">
        <title>Complete genome sequence of a Sphingomonadaceae bacterium.</title>
        <authorList>
            <person name="Yan C."/>
        </authorList>
    </citation>
    <scope>NUCLEOTIDE SEQUENCE [LARGE SCALE GENOMIC DNA]</scope>
    <source>
        <strain evidence="4 5">SCSIO 66989</strain>
    </source>
</reference>
<dbReference type="Proteomes" id="UP001302429">
    <property type="component" value="Chromosome"/>
</dbReference>
<evidence type="ECO:0000313" key="4">
    <source>
        <dbReference type="EMBL" id="WOE75550.1"/>
    </source>
</evidence>
<dbReference type="RefSeq" id="WP_317082566.1">
    <property type="nucleotide sequence ID" value="NZ_CP136594.1"/>
</dbReference>
<accession>A0AA97FAK6</accession>
<dbReference type="InterPro" id="IPR022385">
    <property type="entry name" value="Rhs_assc_core"/>
</dbReference>
<evidence type="ECO:0000256" key="1">
    <source>
        <dbReference type="ARBA" id="ARBA00022737"/>
    </source>
</evidence>
<dbReference type="InterPro" id="IPR056823">
    <property type="entry name" value="TEN-like_YD-shell"/>
</dbReference>
<evidence type="ECO:0000259" key="3">
    <source>
        <dbReference type="Pfam" id="PF25023"/>
    </source>
</evidence>
<dbReference type="NCBIfam" id="TIGR03696">
    <property type="entry name" value="Rhs_assc_core"/>
    <property type="match status" value="1"/>
</dbReference>
<name>A0AA97FAK6_9SPHN</name>